<accession>W0A5X6</accession>
<reference evidence="1 2" key="1">
    <citation type="submission" date="2013-07" db="EMBL/GenBank/DDBJ databases">
        <title>Completed genome of Sphingomonas sanxanigenens NX02.</title>
        <authorList>
            <person name="Ma T."/>
            <person name="Huang H."/>
            <person name="Wu M."/>
            <person name="Li X."/>
            <person name="Li G."/>
        </authorList>
    </citation>
    <scope>NUCLEOTIDE SEQUENCE [LARGE SCALE GENOMIC DNA]</scope>
    <source>
        <strain evidence="1 2">NX02</strain>
    </source>
</reference>
<protein>
    <recommendedName>
        <fullName evidence="3">Alpha/beta hydrolase</fullName>
    </recommendedName>
</protein>
<dbReference type="STRING" id="1123269.NX02_03510"/>
<dbReference type="Gene3D" id="3.40.50.1820">
    <property type="entry name" value="alpha/beta hydrolase"/>
    <property type="match status" value="1"/>
</dbReference>
<dbReference type="SUPFAM" id="SSF53474">
    <property type="entry name" value="alpha/beta-Hydrolases"/>
    <property type="match status" value="1"/>
</dbReference>
<sequence>MSDNPRSVSFRNGDIDIAGALHLPPGFDVQRRYPALVIATPGSSVKEQIGAVYGRELAARGFVALVFDPAYQGQSGGLPRDREDPATRIEDIRCAADHLVTLPFVAEDRIGLLGICAGGGYAVSAAMIDRRFKALGTVVASNIGRAFRQNEASPDAVDEMLEAVARQRTAEARGAAQRRDNWLPDTPEDAAAAGITDRDMLDAIDFYRTPRGRSPHSTNRLHFESMSRILGFDGFHLAEQLLVQPVLVVVGGRPGTTFSYADGKRLYEQARNRQGFVAVEGAGHYDLYDKREYVDQAIEALCPFFKTQIAAA</sequence>
<dbReference type="Proteomes" id="UP000018851">
    <property type="component" value="Chromosome"/>
</dbReference>
<gene>
    <name evidence="1" type="ORF">NX02_03510</name>
</gene>
<dbReference type="PANTHER" id="PTHR47751:SF1">
    <property type="entry name" value="SUPERFAMILY HYDROLASE, PUTATIVE (AFU_ORTHOLOGUE AFUA_2G16580)-RELATED"/>
    <property type="match status" value="1"/>
</dbReference>
<name>W0A5X6_9SPHN</name>
<organism evidence="1 2">
    <name type="scientific">Sphingomonas sanxanigenens DSM 19645 = NX02</name>
    <dbReference type="NCBI Taxonomy" id="1123269"/>
    <lineage>
        <taxon>Bacteria</taxon>
        <taxon>Pseudomonadati</taxon>
        <taxon>Pseudomonadota</taxon>
        <taxon>Alphaproteobacteria</taxon>
        <taxon>Sphingomonadales</taxon>
        <taxon>Sphingomonadaceae</taxon>
        <taxon>Sphingomonas</taxon>
    </lineage>
</organism>
<dbReference type="eggNOG" id="COG1073">
    <property type="taxonomic scope" value="Bacteria"/>
</dbReference>
<dbReference type="PANTHER" id="PTHR47751">
    <property type="entry name" value="SUPERFAMILY HYDROLASE, PUTATIVE (AFU_ORTHOLOGUE AFUA_2G16580)-RELATED"/>
    <property type="match status" value="1"/>
</dbReference>
<dbReference type="RefSeq" id="WP_025290765.1">
    <property type="nucleotide sequence ID" value="NZ_CP006644.1"/>
</dbReference>
<dbReference type="EMBL" id="CP006644">
    <property type="protein sequence ID" value="AHE52456.1"/>
    <property type="molecule type" value="Genomic_DNA"/>
</dbReference>
<dbReference type="PATRIC" id="fig|1123269.5.peg.687"/>
<evidence type="ECO:0000313" key="1">
    <source>
        <dbReference type="EMBL" id="AHE52456.1"/>
    </source>
</evidence>
<keyword evidence="2" id="KW-1185">Reference proteome</keyword>
<dbReference type="HOGENOM" id="CLU_048587_0_0_5"/>
<dbReference type="KEGG" id="ssan:NX02_03510"/>
<evidence type="ECO:0000313" key="2">
    <source>
        <dbReference type="Proteomes" id="UP000018851"/>
    </source>
</evidence>
<dbReference type="InterPro" id="IPR029058">
    <property type="entry name" value="AB_hydrolase_fold"/>
</dbReference>
<dbReference type="OrthoDB" id="9805123at2"/>
<proteinExistence type="predicted"/>
<dbReference type="Gene3D" id="1.10.10.800">
    <property type="match status" value="1"/>
</dbReference>
<dbReference type="AlphaFoldDB" id="W0A5X6"/>
<dbReference type="InterPro" id="IPR051411">
    <property type="entry name" value="Polyketide_trans_af380"/>
</dbReference>
<evidence type="ECO:0008006" key="3">
    <source>
        <dbReference type="Google" id="ProtNLM"/>
    </source>
</evidence>